<evidence type="ECO:0000259" key="11">
    <source>
        <dbReference type="Pfam" id="PF00931"/>
    </source>
</evidence>
<keyword evidence="5" id="KW-0433">Leucine-rich repeat</keyword>
<dbReference type="Gene3D" id="1.10.10.10">
    <property type="entry name" value="Winged helix-like DNA-binding domain superfamily/Winged helix DNA-binding domain"/>
    <property type="match status" value="1"/>
</dbReference>
<accession>A0AAV1DCW5</accession>
<dbReference type="EMBL" id="OX459122">
    <property type="protein sequence ID" value="CAI9105453.1"/>
    <property type="molecule type" value="Genomic_DNA"/>
</dbReference>
<dbReference type="AlphaFoldDB" id="A0AAV1DCW5"/>
<comment type="function">
    <text evidence="1">Confers resistance to late blight (Phytophthora infestans) races carrying the avirulence gene Avr1. Resistance proteins guard the plant against pathogens that contain an appropriate avirulence protein via an indirect interaction with this avirulence protein. That triggers a defense system including the hypersensitive response, which restricts the pathogen growth.</text>
</comment>
<evidence type="ECO:0000259" key="14">
    <source>
        <dbReference type="Pfam" id="PF23598"/>
    </source>
</evidence>
<keyword evidence="9" id="KW-0611">Plant defense</keyword>
<evidence type="ECO:0000259" key="13">
    <source>
        <dbReference type="Pfam" id="PF23559"/>
    </source>
</evidence>
<evidence type="ECO:0000256" key="9">
    <source>
        <dbReference type="ARBA" id="ARBA00022821"/>
    </source>
</evidence>
<dbReference type="Gene3D" id="3.40.50.300">
    <property type="entry name" value="P-loop containing nucleotide triphosphate hydrolases"/>
    <property type="match status" value="1"/>
</dbReference>
<dbReference type="InterPro" id="IPR021929">
    <property type="entry name" value="R1A-like_N"/>
</dbReference>
<dbReference type="SUPFAM" id="SSF52540">
    <property type="entry name" value="P-loop containing nucleoside triphosphate hydrolases"/>
    <property type="match status" value="1"/>
</dbReference>
<evidence type="ECO:0000256" key="2">
    <source>
        <dbReference type="ARBA" id="ARBA00004496"/>
    </source>
</evidence>
<dbReference type="Gene3D" id="3.80.10.10">
    <property type="entry name" value="Ribonuclease Inhibitor"/>
    <property type="match status" value="2"/>
</dbReference>
<dbReference type="PRINTS" id="PR00364">
    <property type="entry name" value="DISEASERSIST"/>
</dbReference>
<dbReference type="InterPro" id="IPR002182">
    <property type="entry name" value="NB-ARC"/>
</dbReference>
<dbReference type="SUPFAM" id="SSF52058">
    <property type="entry name" value="L domain-like"/>
    <property type="match status" value="1"/>
</dbReference>
<dbReference type="PANTHER" id="PTHR23155:SF1152">
    <property type="entry name" value="AAA+ ATPASE DOMAIN-CONTAINING PROTEIN"/>
    <property type="match status" value="1"/>
</dbReference>
<dbReference type="Pfam" id="PF23598">
    <property type="entry name" value="LRR_14"/>
    <property type="match status" value="1"/>
</dbReference>
<dbReference type="FunFam" id="1.10.10.10:FF:000322">
    <property type="entry name" value="Probable disease resistance protein At1g63360"/>
    <property type="match status" value="1"/>
</dbReference>
<dbReference type="InterPro" id="IPR032675">
    <property type="entry name" value="LRR_dom_sf"/>
</dbReference>
<evidence type="ECO:0000256" key="6">
    <source>
        <dbReference type="ARBA" id="ARBA00022667"/>
    </source>
</evidence>
<evidence type="ECO:0000256" key="8">
    <source>
        <dbReference type="ARBA" id="ARBA00022741"/>
    </source>
</evidence>
<evidence type="ECO:0000256" key="4">
    <source>
        <dbReference type="ARBA" id="ARBA00022490"/>
    </source>
</evidence>
<keyword evidence="7" id="KW-0677">Repeat</keyword>
<dbReference type="GO" id="GO:0051607">
    <property type="term" value="P:defense response to virus"/>
    <property type="evidence" value="ECO:0007669"/>
    <property type="project" value="UniProtKB-ARBA"/>
</dbReference>
<evidence type="ECO:0000259" key="12">
    <source>
        <dbReference type="Pfam" id="PF12061"/>
    </source>
</evidence>
<keyword evidence="6" id="KW-0381">Hypersensitive response</keyword>
<feature type="domain" description="Disease resistance R13L4/SHOC-2-like LRR" evidence="14">
    <location>
        <begin position="905"/>
        <end position="1218"/>
    </location>
</feature>
<dbReference type="PANTHER" id="PTHR23155">
    <property type="entry name" value="DISEASE RESISTANCE PROTEIN RP"/>
    <property type="match status" value="1"/>
</dbReference>
<evidence type="ECO:0000313" key="15">
    <source>
        <dbReference type="EMBL" id="CAI9105453.1"/>
    </source>
</evidence>
<dbReference type="InterPro" id="IPR058922">
    <property type="entry name" value="WHD_DRP"/>
</dbReference>
<comment type="subcellular location">
    <subcellularLocation>
        <location evidence="2">Cytoplasm</location>
    </subcellularLocation>
</comment>
<proteinExistence type="inferred from homology"/>
<name>A0AAV1DCW5_OLDCO</name>
<evidence type="ECO:0000256" key="1">
    <source>
        <dbReference type="ARBA" id="ARBA00002074"/>
    </source>
</evidence>
<dbReference type="Pfam" id="PF00931">
    <property type="entry name" value="NB-ARC"/>
    <property type="match status" value="1"/>
</dbReference>
<comment type="similarity">
    <text evidence="3">Belongs to the disease resistance NB-LRR family.</text>
</comment>
<dbReference type="GO" id="GO:0005524">
    <property type="term" value="F:ATP binding"/>
    <property type="evidence" value="ECO:0007669"/>
    <property type="project" value="UniProtKB-KW"/>
</dbReference>
<gene>
    <name evidence="15" type="ORF">OLC1_LOCUS14145</name>
</gene>
<reference evidence="15" key="1">
    <citation type="submission" date="2023-03" db="EMBL/GenBank/DDBJ databases">
        <authorList>
            <person name="Julca I."/>
        </authorList>
    </citation>
    <scope>NUCLEOTIDE SEQUENCE</scope>
</reference>
<keyword evidence="8" id="KW-0547">Nucleotide-binding</keyword>
<dbReference type="InterPro" id="IPR055414">
    <property type="entry name" value="LRR_R13L4/SHOC2-like"/>
</dbReference>
<protein>
    <submittedName>
        <fullName evidence="15">OLC1v1004380C1</fullName>
    </submittedName>
</protein>
<dbReference type="GO" id="GO:0009626">
    <property type="term" value="P:plant-type hypersensitive response"/>
    <property type="evidence" value="ECO:0007669"/>
    <property type="project" value="UniProtKB-KW"/>
</dbReference>
<evidence type="ECO:0000256" key="10">
    <source>
        <dbReference type="ARBA" id="ARBA00022840"/>
    </source>
</evidence>
<keyword evidence="4" id="KW-0963">Cytoplasm</keyword>
<sequence>MSSTRIISCIDSALHDVEFLFKTFPPFGLRFEWLKLLLNKLKTFVVLSVAKLNNHDANFVSFLRNIEDTVVENAGELHRCCLHLEVDPNDLPFQMVEIFEHGISSLEKEIDEWYVKMMDFRLRESSNNSPVSTEEISTIIHSDLEILRFMCKVEDLEEAAEALVEQMGFLQSFIRFVANPSQDLLAHSEAVAIDVHLLFYCPKAFEQLKLDGEHLDKGKCKEILLTYVRKIKPNDNPHVYVIYTQALISKKSLSQTDHQDMADEDFVTAKNFFDSLVSCLWEILLLNSSDHVVSMKDELKQFYEGLRSLRAILNKHRHHQVYNFEADMVSVLCDAGVFIFSFCQTHTESDLRFLHELLQKIYIVLAKVGEGDPELQMCNFPKTNQLGFVDFVLDKLIEVKSCRTESISKIQDVQTIHDGLVAFRSFLEDIRPLCYQQKELQSLWDRVMELAYRVESLIDHLFVADYQHTSPASIHSIMEDIMNMKLEIKDKRPEFEGKRQEIKVKEATRDYSYAPPQTTLSKTTNEVVGFDDYAVSIIDELARGSTHLRVVAIVGMPGIGKTTLATKVYKDISVSQHFHLRAWCTISQVVHKKYVFLQLLNQIDPDSNFSMLNEQDLVETFWRRLKGKRYLILLDDIWDHEAWNTLAGSFPDDNIGSRLILTSRCDNVAPSQMLVDQKPHFLQPLDEKESFDLLQGKLLHGNVSWNPGLSDLVMQIATSCKGLPLTIVIVAGLLSTIEPNGWEKIRNDLSSSGACIIEHCMNTLELSYAHLADDLRPCFLYLAAFPEDVQISAKRLLHLWMAEGFVRKVKGKRIEDVAEDYLNTLVGKSLIMVAKRRWDGGVKTCRVHDLLHDFCLQKVQDEQFFHVLKGYDELSAFNEPRNLRRLCIHSEQQEFNEAKLFCPRARSLLFNSSGTQELQSTSLWLHSFKLLRVLDLEKIYIRSGFPSEIEVLVQLAFLAIRGHFRHIPSLIDQLPNLETLILISGFDYLLLPDSIWNLQRLKYLHLRSSQHDGGGILSINNLDSFSILPELDRFSGAVIPSWSSMETLMRKFPNIRKLKCYMCRNQEDNIPGNFDGIVSLDFLNQLESLHLSSRSPPTNFELRLPTHLKKLSLSNFVLSLRNISLIGELPNLRVLKLVQICFAGNTWEIGEGEFCKLKILKLLQPKGLITWRACDDQFDCLQELTLAGGVNLKEMPSCLEYIPMLETISLFWPSKTVVDLVKKIQKEQLDWGNSNLKVSIEGWD</sequence>
<dbReference type="GO" id="GO:0005737">
    <property type="term" value="C:cytoplasm"/>
    <property type="evidence" value="ECO:0007669"/>
    <property type="project" value="UniProtKB-SubCell"/>
</dbReference>
<evidence type="ECO:0000256" key="5">
    <source>
        <dbReference type="ARBA" id="ARBA00022614"/>
    </source>
</evidence>
<organism evidence="15 16">
    <name type="scientific">Oldenlandia corymbosa var. corymbosa</name>
    <dbReference type="NCBI Taxonomy" id="529605"/>
    <lineage>
        <taxon>Eukaryota</taxon>
        <taxon>Viridiplantae</taxon>
        <taxon>Streptophyta</taxon>
        <taxon>Embryophyta</taxon>
        <taxon>Tracheophyta</taxon>
        <taxon>Spermatophyta</taxon>
        <taxon>Magnoliopsida</taxon>
        <taxon>eudicotyledons</taxon>
        <taxon>Gunneridae</taxon>
        <taxon>Pentapetalae</taxon>
        <taxon>asterids</taxon>
        <taxon>lamiids</taxon>
        <taxon>Gentianales</taxon>
        <taxon>Rubiaceae</taxon>
        <taxon>Rubioideae</taxon>
        <taxon>Spermacoceae</taxon>
        <taxon>Hedyotis-Oldenlandia complex</taxon>
        <taxon>Oldenlandia</taxon>
    </lineage>
</organism>
<evidence type="ECO:0000256" key="3">
    <source>
        <dbReference type="ARBA" id="ARBA00008894"/>
    </source>
</evidence>
<dbReference type="InterPro" id="IPR027417">
    <property type="entry name" value="P-loop_NTPase"/>
</dbReference>
<evidence type="ECO:0000313" key="16">
    <source>
        <dbReference type="Proteomes" id="UP001161247"/>
    </source>
</evidence>
<feature type="domain" description="Disease resistance protein winged helix" evidence="13">
    <location>
        <begin position="785"/>
        <end position="854"/>
    </location>
</feature>
<keyword evidence="10" id="KW-0067">ATP-binding</keyword>
<dbReference type="InterPro" id="IPR044974">
    <property type="entry name" value="Disease_R_plants"/>
</dbReference>
<dbReference type="InterPro" id="IPR036388">
    <property type="entry name" value="WH-like_DNA-bd_sf"/>
</dbReference>
<keyword evidence="16" id="KW-1185">Reference proteome</keyword>
<evidence type="ECO:0000256" key="7">
    <source>
        <dbReference type="ARBA" id="ARBA00022737"/>
    </source>
</evidence>
<dbReference type="Proteomes" id="UP001161247">
    <property type="component" value="Chromosome 5"/>
</dbReference>
<dbReference type="Gene3D" id="1.10.8.430">
    <property type="entry name" value="Helical domain of apoptotic protease-activating factors"/>
    <property type="match status" value="1"/>
</dbReference>
<dbReference type="GO" id="GO:0043531">
    <property type="term" value="F:ADP binding"/>
    <property type="evidence" value="ECO:0007669"/>
    <property type="project" value="InterPro"/>
</dbReference>
<feature type="domain" description="NB-ARC" evidence="11">
    <location>
        <begin position="536"/>
        <end position="701"/>
    </location>
</feature>
<dbReference type="FunFam" id="3.40.50.300:FF:001091">
    <property type="entry name" value="Probable disease resistance protein At1g61300"/>
    <property type="match status" value="1"/>
</dbReference>
<dbReference type="Pfam" id="PF12061">
    <property type="entry name" value="NB-LRR"/>
    <property type="match status" value="1"/>
</dbReference>
<dbReference type="Pfam" id="PF23559">
    <property type="entry name" value="WHD_DRP"/>
    <property type="match status" value="1"/>
</dbReference>
<dbReference type="InterPro" id="IPR042197">
    <property type="entry name" value="Apaf_helical"/>
</dbReference>
<feature type="domain" description="Late blight resistance protein R1A-like N-terminal" evidence="12">
    <location>
        <begin position="142"/>
        <end position="348"/>
    </location>
</feature>